<protein>
    <recommendedName>
        <fullName evidence="1">Integrase catalytic domain-containing protein</fullName>
    </recommendedName>
</protein>
<dbReference type="InterPro" id="IPR012337">
    <property type="entry name" value="RNaseH-like_sf"/>
</dbReference>
<dbReference type="Gene3D" id="1.10.340.70">
    <property type="match status" value="1"/>
</dbReference>
<proteinExistence type="predicted"/>
<accession>A0AAP0GEI2</accession>
<dbReference type="Gene3D" id="3.30.420.10">
    <property type="entry name" value="Ribonuclease H-like superfamily/Ribonuclease H"/>
    <property type="match status" value="1"/>
</dbReference>
<dbReference type="PANTHER" id="PTHR35046">
    <property type="entry name" value="ZINC KNUCKLE (CCHC-TYPE) FAMILY PROTEIN"/>
    <property type="match status" value="1"/>
</dbReference>
<dbReference type="EMBL" id="JBBWWQ010000002">
    <property type="protein sequence ID" value="KAK8954863.1"/>
    <property type="molecule type" value="Genomic_DNA"/>
</dbReference>
<dbReference type="Pfam" id="PF03732">
    <property type="entry name" value="Retrotrans_gag"/>
    <property type="match status" value="1"/>
</dbReference>
<gene>
    <name evidence="2" type="ORF">KSP39_PZI002830</name>
</gene>
<dbReference type="Proteomes" id="UP001418222">
    <property type="component" value="Unassembled WGS sequence"/>
</dbReference>
<dbReference type="Gene3D" id="2.40.70.10">
    <property type="entry name" value="Acid Proteases"/>
    <property type="match status" value="1"/>
</dbReference>
<dbReference type="PROSITE" id="PS50994">
    <property type="entry name" value="INTEGRASE"/>
    <property type="match status" value="1"/>
</dbReference>
<dbReference type="FunFam" id="1.10.340.70:FF:000001">
    <property type="entry name" value="Retrovirus-related Pol polyprotein from transposon gypsy-like Protein"/>
    <property type="match status" value="1"/>
</dbReference>
<dbReference type="InterPro" id="IPR021109">
    <property type="entry name" value="Peptidase_aspartic_dom_sf"/>
</dbReference>
<dbReference type="InterPro" id="IPR041588">
    <property type="entry name" value="Integrase_H2C2"/>
</dbReference>
<dbReference type="GO" id="GO:0015074">
    <property type="term" value="P:DNA integration"/>
    <property type="evidence" value="ECO:0007669"/>
    <property type="project" value="InterPro"/>
</dbReference>
<organism evidence="2 3">
    <name type="scientific">Platanthera zijinensis</name>
    <dbReference type="NCBI Taxonomy" id="2320716"/>
    <lineage>
        <taxon>Eukaryota</taxon>
        <taxon>Viridiplantae</taxon>
        <taxon>Streptophyta</taxon>
        <taxon>Embryophyta</taxon>
        <taxon>Tracheophyta</taxon>
        <taxon>Spermatophyta</taxon>
        <taxon>Magnoliopsida</taxon>
        <taxon>Liliopsida</taxon>
        <taxon>Asparagales</taxon>
        <taxon>Orchidaceae</taxon>
        <taxon>Orchidoideae</taxon>
        <taxon>Orchideae</taxon>
        <taxon>Orchidinae</taxon>
        <taxon>Platanthera</taxon>
    </lineage>
</organism>
<dbReference type="InterPro" id="IPR036397">
    <property type="entry name" value="RNaseH_sf"/>
</dbReference>
<dbReference type="InterPro" id="IPR005162">
    <property type="entry name" value="Retrotrans_gag_dom"/>
</dbReference>
<evidence type="ECO:0000259" key="1">
    <source>
        <dbReference type="PROSITE" id="PS50994"/>
    </source>
</evidence>
<dbReference type="AlphaFoldDB" id="A0AAP0GEI2"/>
<name>A0AAP0GEI2_9ASPA</name>
<evidence type="ECO:0000313" key="3">
    <source>
        <dbReference type="Proteomes" id="UP001418222"/>
    </source>
</evidence>
<dbReference type="CDD" id="cd00303">
    <property type="entry name" value="retropepsin_like"/>
    <property type="match status" value="1"/>
</dbReference>
<dbReference type="PANTHER" id="PTHR35046:SF26">
    <property type="entry name" value="RNA-DIRECTED DNA POLYMERASE"/>
    <property type="match status" value="1"/>
</dbReference>
<evidence type="ECO:0000313" key="2">
    <source>
        <dbReference type="EMBL" id="KAK8954863.1"/>
    </source>
</evidence>
<dbReference type="GO" id="GO:0003676">
    <property type="term" value="F:nucleic acid binding"/>
    <property type="evidence" value="ECO:0007669"/>
    <property type="project" value="InterPro"/>
</dbReference>
<dbReference type="Pfam" id="PF17921">
    <property type="entry name" value="Integrase_H2C2"/>
    <property type="match status" value="1"/>
</dbReference>
<feature type="domain" description="Integrase catalytic" evidence="1">
    <location>
        <begin position="737"/>
        <end position="845"/>
    </location>
</feature>
<dbReference type="SUPFAM" id="SSF53098">
    <property type="entry name" value="Ribonuclease H-like"/>
    <property type="match status" value="1"/>
</dbReference>
<sequence>MISVVIPVLRLSYASHQLEDFVVHLHDMENTPAEDDLIRRLRIDAPTFDGHLDPKAFSDWLMDMDHFFDWYEMNDERRIRFAKMKLVGQAKIFWVSVERSLERNGYYPVTRWEEMKQRLRDKYLPASYREQLLDQLYALRQGSLSVAEYMTRFDELVVSDIFEEPIATASRFRAGLKAEMRRELIPHRMETVEQVFQLALEYESCLRFTGPRLTMQRADVPPRIPPDVKGKAIIPGAPRPGPGQCFRCSGRGNLAAQCPTRNLLIGEEGEASTGIEDPVIEEITAEVGDGWESDAERSLELGVILRLLHTPRTEDDWRRTSIFFTFFQSAGGPCKLAIDSGSCVNIVAKRGLERMRLTAEPHPHPYRVHWVDKSAIQVTQRCLVPIRLASVEDKVWCDVIPMDVAHVLLGRPWLYDRDATCYGRSNTCVFFDKGRKITLTPTQPRDPPRGQVESSISAGSRPLHILRRGEFLRESLNAGVVFVVAASLVSDVTVGMEDVDPDVRRLLIEYGDITPEELPDELPPMRDIQHAIDLVPGASLPNLPHYRLNPTEHAELKRQALRYLDSQKKLGHRHAKWVEFMQEYHYVLKHRAGVENKPANALSRRITILHTMSARVEGFERIRHDYPECPDFGDIFSALSKDPPEPHEGFAISEGYLFFGPRLCVPRTSLRDFLIWELHAGGAAGHFGREKTIALVEDRFFWPGLKKDVTRVVRHCRICKTAKGSRQPTGLYTPLPIPHRPWADVSLDFVLGLPRTSRKFDSIFVVVDRFSKMAHFIPCLRTFDAPHVAALFFREVFKYHGLPTSIVSDRDFRFMSYFWKKLWKKTGTTLKFSTAYHPQTDGQTEEAVIGDPVGRSESADALGGSF</sequence>
<dbReference type="InterPro" id="IPR001584">
    <property type="entry name" value="Integrase_cat-core"/>
</dbReference>
<comment type="caution">
    <text evidence="2">The sequence shown here is derived from an EMBL/GenBank/DDBJ whole genome shotgun (WGS) entry which is preliminary data.</text>
</comment>
<keyword evidence="3" id="KW-1185">Reference proteome</keyword>
<reference evidence="2 3" key="1">
    <citation type="journal article" date="2022" name="Nat. Plants">
        <title>Genomes of leafy and leafless Platanthera orchids illuminate the evolution of mycoheterotrophy.</title>
        <authorList>
            <person name="Li M.H."/>
            <person name="Liu K.W."/>
            <person name="Li Z."/>
            <person name="Lu H.C."/>
            <person name="Ye Q.L."/>
            <person name="Zhang D."/>
            <person name="Wang J.Y."/>
            <person name="Li Y.F."/>
            <person name="Zhong Z.M."/>
            <person name="Liu X."/>
            <person name="Yu X."/>
            <person name="Liu D.K."/>
            <person name="Tu X.D."/>
            <person name="Liu B."/>
            <person name="Hao Y."/>
            <person name="Liao X.Y."/>
            <person name="Jiang Y.T."/>
            <person name="Sun W.H."/>
            <person name="Chen J."/>
            <person name="Chen Y.Q."/>
            <person name="Ai Y."/>
            <person name="Zhai J.W."/>
            <person name="Wu S.S."/>
            <person name="Zhou Z."/>
            <person name="Hsiao Y.Y."/>
            <person name="Wu W.L."/>
            <person name="Chen Y.Y."/>
            <person name="Lin Y.F."/>
            <person name="Hsu J.L."/>
            <person name="Li C.Y."/>
            <person name="Wang Z.W."/>
            <person name="Zhao X."/>
            <person name="Zhong W.Y."/>
            <person name="Ma X.K."/>
            <person name="Ma L."/>
            <person name="Huang J."/>
            <person name="Chen G.Z."/>
            <person name="Huang M.Z."/>
            <person name="Huang L."/>
            <person name="Peng D.H."/>
            <person name="Luo Y.B."/>
            <person name="Zou S.Q."/>
            <person name="Chen S.P."/>
            <person name="Lan S."/>
            <person name="Tsai W.C."/>
            <person name="Van de Peer Y."/>
            <person name="Liu Z.J."/>
        </authorList>
    </citation>
    <scope>NUCLEOTIDE SEQUENCE [LARGE SCALE GENOMIC DNA]</scope>
    <source>
        <strain evidence="2">Lor287</strain>
    </source>
</reference>